<dbReference type="Gene3D" id="3.40.50.1820">
    <property type="entry name" value="alpha/beta hydrolase"/>
    <property type="match status" value="1"/>
</dbReference>
<gene>
    <name evidence="2" type="ORF">HLQ16_19505</name>
</gene>
<organism evidence="2 3">
    <name type="scientific">Clostridium estertheticum</name>
    <dbReference type="NCBI Taxonomy" id="238834"/>
    <lineage>
        <taxon>Bacteria</taxon>
        <taxon>Bacillati</taxon>
        <taxon>Bacillota</taxon>
        <taxon>Clostridia</taxon>
        <taxon>Eubacteriales</taxon>
        <taxon>Clostridiaceae</taxon>
        <taxon>Clostridium</taxon>
    </lineage>
</organism>
<feature type="domain" description="Serine aminopeptidase S33" evidence="1">
    <location>
        <begin position="72"/>
        <end position="162"/>
    </location>
</feature>
<dbReference type="SUPFAM" id="SSF53474">
    <property type="entry name" value="alpha/beta-Hydrolases"/>
    <property type="match status" value="1"/>
</dbReference>
<accession>A0A7Y3WTE9</accession>
<dbReference type="Pfam" id="PF12146">
    <property type="entry name" value="Hydrolase_4"/>
    <property type="match status" value="1"/>
</dbReference>
<proteinExistence type="predicted"/>
<sequence>MLLFGAILPSNNIQKNTNQFKEEDIQLQTSTGTIYGTITLPKSDTTVPVVLIIAGSGPTDRNCNNADGSIKSDAYKMIASELAKKGIASVRYDKRGIGESSKAMKNEKDLVFDDYINDAVNWVQMLHNDKRFSNVTILGHSEGSLIGMVAAERTTANAFISVAGSGYSMYDTLKRQLSTQPKDVYNECIRIMDQLKKGNRVSDVSKDYYSLFRPSVQPYLISEFKYDPAVEIKKLSIPVLIIQGNTDLQVTLNDANMLKTSNSDAVLNIIDGMNHVLKDAPTDREKNLETYDNPNLPLSSLFKEKLINFMNDELRK</sequence>
<keyword evidence="2" id="KW-0378">Hydrolase</keyword>
<name>A0A7Y3WTE9_9CLOT</name>
<dbReference type="PANTHER" id="PTHR43265">
    <property type="entry name" value="ESTERASE ESTD"/>
    <property type="match status" value="1"/>
</dbReference>
<dbReference type="PANTHER" id="PTHR43265:SF1">
    <property type="entry name" value="ESTERASE ESTD"/>
    <property type="match status" value="1"/>
</dbReference>
<dbReference type="GO" id="GO:0052689">
    <property type="term" value="F:carboxylic ester hydrolase activity"/>
    <property type="evidence" value="ECO:0007669"/>
    <property type="project" value="TreeGrafter"/>
</dbReference>
<dbReference type="InterPro" id="IPR022742">
    <property type="entry name" value="Hydrolase_4"/>
</dbReference>
<dbReference type="AlphaFoldDB" id="A0A7Y3WTE9"/>
<dbReference type="Proteomes" id="UP000531659">
    <property type="component" value="Unassembled WGS sequence"/>
</dbReference>
<reference evidence="2 3" key="1">
    <citation type="submission" date="2020-05" db="EMBL/GenBank/DDBJ databases">
        <title>Complete genome of Clostridium estertheticum subspecies estertheticum, isolated from Vacuum packed lamb meat from New Zealand imported to Switzerland.</title>
        <authorList>
            <person name="Wambui J."/>
            <person name="Stevens M.J.A."/>
            <person name="Stephan R."/>
        </authorList>
    </citation>
    <scope>NUCLEOTIDE SEQUENCE [LARGE SCALE GENOMIC DNA]</scope>
    <source>
        <strain evidence="2 3">CEST001</strain>
    </source>
</reference>
<evidence type="ECO:0000313" key="3">
    <source>
        <dbReference type="Proteomes" id="UP000531659"/>
    </source>
</evidence>
<dbReference type="EMBL" id="JABEYB010000018">
    <property type="protein sequence ID" value="NNU78102.1"/>
    <property type="molecule type" value="Genomic_DNA"/>
</dbReference>
<dbReference type="InterPro" id="IPR053145">
    <property type="entry name" value="AB_hydrolase_Est10"/>
</dbReference>
<dbReference type="InterPro" id="IPR029058">
    <property type="entry name" value="AB_hydrolase_fold"/>
</dbReference>
<evidence type="ECO:0000313" key="2">
    <source>
        <dbReference type="EMBL" id="NNU78102.1"/>
    </source>
</evidence>
<comment type="caution">
    <text evidence="2">The sequence shown here is derived from an EMBL/GenBank/DDBJ whole genome shotgun (WGS) entry which is preliminary data.</text>
</comment>
<evidence type="ECO:0000259" key="1">
    <source>
        <dbReference type="Pfam" id="PF12146"/>
    </source>
</evidence>
<protein>
    <submittedName>
        <fullName evidence="2">Alpha/beta fold hydrolase</fullName>
    </submittedName>
</protein>